<evidence type="ECO:0000313" key="2">
    <source>
        <dbReference type="EMBL" id="PMD62690.1"/>
    </source>
</evidence>
<gene>
    <name evidence="2" type="ORF">K444DRAFT_610718</name>
</gene>
<dbReference type="InParanoid" id="A0A2J6TI47"/>
<protein>
    <submittedName>
        <fullName evidence="2">Uncharacterized protein</fullName>
    </submittedName>
</protein>
<accession>A0A2J6TI47</accession>
<dbReference type="OrthoDB" id="10585152at2759"/>
<dbReference type="EMBL" id="KZ613783">
    <property type="protein sequence ID" value="PMD62690.1"/>
    <property type="molecule type" value="Genomic_DNA"/>
</dbReference>
<evidence type="ECO:0000313" key="3">
    <source>
        <dbReference type="Proteomes" id="UP000235371"/>
    </source>
</evidence>
<organism evidence="2 3">
    <name type="scientific">Hyaloscypha bicolor E</name>
    <dbReference type="NCBI Taxonomy" id="1095630"/>
    <lineage>
        <taxon>Eukaryota</taxon>
        <taxon>Fungi</taxon>
        <taxon>Dikarya</taxon>
        <taxon>Ascomycota</taxon>
        <taxon>Pezizomycotina</taxon>
        <taxon>Leotiomycetes</taxon>
        <taxon>Helotiales</taxon>
        <taxon>Hyaloscyphaceae</taxon>
        <taxon>Hyaloscypha</taxon>
        <taxon>Hyaloscypha bicolor</taxon>
    </lineage>
</organism>
<feature type="region of interest" description="Disordered" evidence="1">
    <location>
        <begin position="1"/>
        <end position="52"/>
    </location>
</feature>
<dbReference type="Proteomes" id="UP000235371">
    <property type="component" value="Unassembled WGS sequence"/>
</dbReference>
<reference evidence="2 3" key="1">
    <citation type="submission" date="2016-04" db="EMBL/GenBank/DDBJ databases">
        <title>A degradative enzymes factory behind the ericoid mycorrhizal symbiosis.</title>
        <authorList>
            <consortium name="DOE Joint Genome Institute"/>
            <person name="Martino E."/>
            <person name="Morin E."/>
            <person name="Grelet G."/>
            <person name="Kuo A."/>
            <person name="Kohler A."/>
            <person name="Daghino S."/>
            <person name="Barry K."/>
            <person name="Choi C."/>
            <person name="Cichocki N."/>
            <person name="Clum A."/>
            <person name="Copeland A."/>
            <person name="Hainaut M."/>
            <person name="Haridas S."/>
            <person name="Labutti K."/>
            <person name="Lindquist E."/>
            <person name="Lipzen A."/>
            <person name="Khouja H.-R."/>
            <person name="Murat C."/>
            <person name="Ohm R."/>
            <person name="Olson A."/>
            <person name="Spatafora J."/>
            <person name="Veneault-Fourrey C."/>
            <person name="Henrissat B."/>
            <person name="Grigoriev I."/>
            <person name="Martin F."/>
            <person name="Perotto S."/>
        </authorList>
    </citation>
    <scope>NUCLEOTIDE SEQUENCE [LARGE SCALE GENOMIC DNA]</scope>
    <source>
        <strain evidence="2 3">E</strain>
    </source>
</reference>
<evidence type="ECO:0000256" key="1">
    <source>
        <dbReference type="SAM" id="MobiDB-lite"/>
    </source>
</evidence>
<name>A0A2J6TI47_9HELO</name>
<feature type="compositionally biased region" description="Polar residues" evidence="1">
    <location>
        <begin position="28"/>
        <end position="43"/>
    </location>
</feature>
<dbReference type="AlphaFoldDB" id="A0A2J6TI47"/>
<keyword evidence="3" id="KW-1185">Reference proteome</keyword>
<dbReference type="RefSeq" id="XP_024739594.1">
    <property type="nucleotide sequence ID" value="XM_024879803.1"/>
</dbReference>
<sequence>MLASRKASGQNLSLFKARKKKKQKHNDSALSHPSAPQSSTPHFSKSKSRSRSRCSCLHFTAMGRRIEGFCTLSHFQILTGWLNIVLALSLMAWKHACQLSPVSRIAYQSVGMYKIVI</sequence>
<dbReference type="GeneID" id="36587880"/>
<proteinExistence type="predicted"/>